<protein>
    <submittedName>
        <fullName evidence="2">Polysaccharide pyruvyl transferase WcaK-like protein</fullName>
    </submittedName>
</protein>
<reference evidence="2 3" key="1">
    <citation type="submission" date="2021-03" db="EMBL/GenBank/DDBJ databases">
        <title>Sequencing the genomes of 1000 actinobacteria strains.</title>
        <authorList>
            <person name="Klenk H.-P."/>
        </authorList>
    </citation>
    <scope>NUCLEOTIDE SEQUENCE [LARGE SCALE GENOMIC DNA]</scope>
    <source>
        <strain evidence="2 3">DSM 14564</strain>
    </source>
</reference>
<comment type="caution">
    <text evidence="2">The sequence shown here is derived from an EMBL/GenBank/DDBJ whole genome shotgun (WGS) entry which is preliminary data.</text>
</comment>
<name>A0ABS4YMD9_9MICO</name>
<keyword evidence="3" id="KW-1185">Reference proteome</keyword>
<accession>A0ABS4YMD9</accession>
<dbReference type="EMBL" id="JAGIOC010000001">
    <property type="protein sequence ID" value="MBP2409928.1"/>
    <property type="molecule type" value="Genomic_DNA"/>
</dbReference>
<dbReference type="Pfam" id="PF04230">
    <property type="entry name" value="PS_pyruv_trans"/>
    <property type="match status" value="1"/>
</dbReference>
<evidence type="ECO:0000313" key="2">
    <source>
        <dbReference type="EMBL" id="MBP2409928.1"/>
    </source>
</evidence>
<proteinExistence type="predicted"/>
<dbReference type="InterPro" id="IPR007345">
    <property type="entry name" value="Polysacch_pyruvyl_Trfase"/>
</dbReference>
<sequence>MARDPESAQAAAGLGRAPDLTTADLVFAIDQPSPAPRRDVLLNVSGLLWHENPHVSAEGYRRVVRETLDLLRAEGREVSLLAHVLDTPNPDNDVPAIRALADEVEGDVEVIVPEDLDSVRATIAGANALIGSRMHACLNALSVGVPAVPLAYSRKFAPLLHSVGWTTGFDLRTDDLETLPQKVVVATEALDPAEAEAAAAKGRASLDAVLDLLRSSPRVTS</sequence>
<organism evidence="2 3">
    <name type="scientific">Brachybacterium fresconis</name>
    <dbReference type="NCBI Taxonomy" id="173363"/>
    <lineage>
        <taxon>Bacteria</taxon>
        <taxon>Bacillati</taxon>
        <taxon>Actinomycetota</taxon>
        <taxon>Actinomycetes</taxon>
        <taxon>Micrococcales</taxon>
        <taxon>Dermabacteraceae</taxon>
        <taxon>Brachybacterium</taxon>
    </lineage>
</organism>
<dbReference type="PANTHER" id="PTHR36836">
    <property type="entry name" value="COLANIC ACID BIOSYNTHESIS PROTEIN WCAK"/>
    <property type="match status" value="1"/>
</dbReference>
<dbReference type="PANTHER" id="PTHR36836:SF1">
    <property type="entry name" value="COLANIC ACID BIOSYNTHESIS PROTEIN WCAK"/>
    <property type="match status" value="1"/>
</dbReference>
<gene>
    <name evidence="2" type="ORF">JOF44_002831</name>
</gene>
<evidence type="ECO:0000259" key="1">
    <source>
        <dbReference type="Pfam" id="PF04230"/>
    </source>
</evidence>
<evidence type="ECO:0000313" key="3">
    <source>
        <dbReference type="Proteomes" id="UP000698222"/>
    </source>
</evidence>
<dbReference type="Proteomes" id="UP000698222">
    <property type="component" value="Unassembled WGS sequence"/>
</dbReference>
<feature type="domain" description="Polysaccharide pyruvyl transferase" evidence="1">
    <location>
        <begin position="2"/>
        <end position="153"/>
    </location>
</feature>